<sequence>MTTITNKEKVTTATVESNQTAAQPKGRWVWIQEAPSSSVDAAREALKGMSLDEFGNFGSDCSDREFGGLGLHELGFGGGVHYGYKHNDFHKFHHGQRHHKHGHGCKKFKFQHWNAYEPMFAAAGSYGETNGTQCQNAEEHAMRREKMWKLKHEFWLKRRELWQQQFGPNAAGVLSTTAPDKKNI</sequence>
<comment type="caution">
    <text evidence="1">The sequence shown here is derived from an EMBL/GenBank/DDBJ whole genome shotgun (WGS) entry which is preliminary data.</text>
</comment>
<gene>
    <name evidence="1" type="ORF">HK100_003274</name>
</gene>
<organism evidence="1 2">
    <name type="scientific">Physocladia obscura</name>
    <dbReference type="NCBI Taxonomy" id="109957"/>
    <lineage>
        <taxon>Eukaryota</taxon>
        <taxon>Fungi</taxon>
        <taxon>Fungi incertae sedis</taxon>
        <taxon>Chytridiomycota</taxon>
        <taxon>Chytridiomycota incertae sedis</taxon>
        <taxon>Chytridiomycetes</taxon>
        <taxon>Chytridiales</taxon>
        <taxon>Chytriomycetaceae</taxon>
        <taxon>Physocladia</taxon>
    </lineage>
</organism>
<reference evidence="1" key="1">
    <citation type="submission" date="2020-05" db="EMBL/GenBank/DDBJ databases">
        <title>Phylogenomic resolution of chytrid fungi.</title>
        <authorList>
            <person name="Stajich J.E."/>
            <person name="Amses K."/>
            <person name="Simmons R."/>
            <person name="Seto K."/>
            <person name="Myers J."/>
            <person name="Bonds A."/>
            <person name="Quandt C.A."/>
            <person name="Barry K."/>
            <person name="Liu P."/>
            <person name="Grigoriev I."/>
            <person name="Longcore J.E."/>
            <person name="James T.Y."/>
        </authorList>
    </citation>
    <scope>NUCLEOTIDE SEQUENCE</scope>
    <source>
        <strain evidence="1">JEL0513</strain>
    </source>
</reference>
<keyword evidence="2" id="KW-1185">Reference proteome</keyword>
<protein>
    <submittedName>
        <fullName evidence="1">Uncharacterized protein</fullName>
    </submittedName>
</protein>
<accession>A0AAD5XAJ6</accession>
<dbReference type="EMBL" id="JADGJH010001805">
    <property type="protein sequence ID" value="KAJ3109583.1"/>
    <property type="molecule type" value="Genomic_DNA"/>
</dbReference>
<evidence type="ECO:0000313" key="2">
    <source>
        <dbReference type="Proteomes" id="UP001211907"/>
    </source>
</evidence>
<proteinExistence type="predicted"/>
<dbReference type="Proteomes" id="UP001211907">
    <property type="component" value="Unassembled WGS sequence"/>
</dbReference>
<name>A0AAD5XAJ6_9FUNG</name>
<dbReference type="AlphaFoldDB" id="A0AAD5XAJ6"/>
<evidence type="ECO:0000313" key="1">
    <source>
        <dbReference type="EMBL" id="KAJ3109583.1"/>
    </source>
</evidence>